<dbReference type="EMBL" id="JACHJK010000019">
    <property type="protein sequence ID" value="MBB5931850.1"/>
    <property type="molecule type" value="Genomic_DNA"/>
</dbReference>
<proteinExistence type="predicted"/>
<reference evidence="2 3" key="1">
    <citation type="submission" date="2020-08" db="EMBL/GenBank/DDBJ databases">
        <title>Genomic Encyclopedia of Type Strains, Phase III (KMG-III): the genomes of soil and plant-associated and newly described type strains.</title>
        <authorList>
            <person name="Whitman W."/>
        </authorList>
    </citation>
    <scope>NUCLEOTIDE SEQUENCE [LARGE SCALE GENOMIC DNA]</scope>
    <source>
        <strain evidence="2 3">CECT 3313</strain>
    </source>
</reference>
<evidence type="ECO:0000313" key="2">
    <source>
        <dbReference type="EMBL" id="MBB5931850.1"/>
    </source>
</evidence>
<dbReference type="Proteomes" id="UP000585836">
    <property type="component" value="Unassembled WGS sequence"/>
</dbReference>
<keyword evidence="3" id="KW-1185">Reference proteome</keyword>
<gene>
    <name evidence="2" type="ORF">FHS34_007359</name>
</gene>
<feature type="compositionally biased region" description="Basic residues" evidence="1">
    <location>
        <begin position="176"/>
        <end position="192"/>
    </location>
</feature>
<evidence type="ECO:0000256" key="1">
    <source>
        <dbReference type="SAM" id="MobiDB-lite"/>
    </source>
</evidence>
<feature type="compositionally biased region" description="Pro residues" evidence="1">
    <location>
        <begin position="193"/>
        <end position="204"/>
    </location>
</feature>
<name>A0A7W9Q1F8_9ACTN</name>
<sequence length="268" mass="27264">MSPDRWTGRWTCPSVRRRRRGVRQEPGSGLSAGPCRPWAGGMGQEAVDRCVMARARCRARCPFRVPGPAGCRSGVSAGGGAGLRRGGCGRWPAKPGGAVRRPVSARGGARAVGGVSGFWGRACRSASPSVARPGVSQPFAPARPAAAPLHAPAAAGAPDLVPRPCILCRHPPRVPPAHRHPLTARAPRHRPRGPCPRHAPPSRPAPAVLPGSPPPSCLAVRRRVLAGVPGGGGCRPVSSRVGGCAAGVLRVGVCAGGAVSGVWGGACR</sequence>
<feature type="region of interest" description="Disordered" evidence="1">
    <location>
        <begin position="176"/>
        <end position="210"/>
    </location>
</feature>
<organism evidence="2 3">
    <name type="scientific">Streptomyces echinatus</name>
    <dbReference type="NCBI Taxonomy" id="67293"/>
    <lineage>
        <taxon>Bacteria</taxon>
        <taxon>Bacillati</taxon>
        <taxon>Actinomycetota</taxon>
        <taxon>Actinomycetes</taxon>
        <taxon>Kitasatosporales</taxon>
        <taxon>Streptomycetaceae</taxon>
        <taxon>Streptomyces</taxon>
    </lineage>
</organism>
<dbReference type="AlphaFoldDB" id="A0A7W9Q1F8"/>
<feature type="region of interest" description="Disordered" evidence="1">
    <location>
        <begin position="17"/>
        <end position="38"/>
    </location>
</feature>
<evidence type="ECO:0000313" key="3">
    <source>
        <dbReference type="Proteomes" id="UP000585836"/>
    </source>
</evidence>
<accession>A0A7W9Q1F8</accession>
<protein>
    <submittedName>
        <fullName evidence="2">Uncharacterized protein</fullName>
    </submittedName>
</protein>
<comment type="caution">
    <text evidence="2">The sequence shown here is derived from an EMBL/GenBank/DDBJ whole genome shotgun (WGS) entry which is preliminary data.</text>
</comment>